<sequence length="522" mass="56962">MTRPPVQQEQQVEAAPPQQRGKSIAERSKKVSLRHPPLLRRCTQAMPVNDRPLCGSEKRAQAMAPGYAGSVSTSGKPAGPSSGKPTRETKNVYLQPNADDRGPKPFVTLKEQEGIVQNPVIPDATSRRWSRYPGRGNEGAAQGADIKSTPKKIPSNHCRHRSQAVARALDLQPWSAPRKEAAALPLPRAAYPAKLYGVKKGMPTRPKPGTPIRSADFSLLVDEADEPTSTPGRKTNQNVTKEVRGSIAKPPLLFPSARPSRASPSRGVFLPVKPTNVNGAMYRPIHDLKERATVPHDSRRQDQSKTVDVLADMRGLTKASVVSKFDPFRQPSILVSGVGASGLGLETTPVPRCNRIKQLQQARSSFPALKHLSRLYDHNEPKQPLYFPEAERIIAMQRVATLPGGFCSVSYTGLAEPISRGTGLRMRNYTPPPQRAARHRCARTSMRCADDQWCDAPEPAPLSHSAAAARDSPPQVCAFQRSAVIALVDIWTPTPAPSLCSRHLTLRWSHLIAPLLAFATVV</sequence>
<organism evidence="2 3">
    <name type="scientific">Rhipicephalus microplus</name>
    <name type="common">Cattle tick</name>
    <name type="synonym">Boophilus microplus</name>
    <dbReference type="NCBI Taxonomy" id="6941"/>
    <lineage>
        <taxon>Eukaryota</taxon>
        <taxon>Metazoa</taxon>
        <taxon>Ecdysozoa</taxon>
        <taxon>Arthropoda</taxon>
        <taxon>Chelicerata</taxon>
        <taxon>Arachnida</taxon>
        <taxon>Acari</taxon>
        <taxon>Parasitiformes</taxon>
        <taxon>Ixodida</taxon>
        <taxon>Ixodoidea</taxon>
        <taxon>Ixodidae</taxon>
        <taxon>Rhipicephalinae</taxon>
        <taxon>Rhipicephalus</taxon>
        <taxon>Boophilus</taxon>
    </lineage>
</organism>
<evidence type="ECO:0000256" key="1">
    <source>
        <dbReference type="SAM" id="MobiDB-lite"/>
    </source>
</evidence>
<accession>A0A9J6E0B2</accession>
<keyword evidence="3" id="KW-1185">Reference proteome</keyword>
<dbReference type="Proteomes" id="UP000821866">
    <property type="component" value="Chromosome 4"/>
</dbReference>
<feature type="region of interest" description="Disordered" evidence="1">
    <location>
        <begin position="250"/>
        <end position="269"/>
    </location>
</feature>
<reference evidence="2" key="1">
    <citation type="journal article" date="2020" name="Cell">
        <title>Large-Scale Comparative Analyses of Tick Genomes Elucidate Their Genetic Diversity and Vector Capacities.</title>
        <authorList>
            <consortium name="Tick Genome and Microbiome Consortium (TIGMIC)"/>
            <person name="Jia N."/>
            <person name="Wang J."/>
            <person name="Shi W."/>
            <person name="Du L."/>
            <person name="Sun Y."/>
            <person name="Zhan W."/>
            <person name="Jiang J.F."/>
            <person name="Wang Q."/>
            <person name="Zhang B."/>
            <person name="Ji P."/>
            <person name="Bell-Sakyi L."/>
            <person name="Cui X.M."/>
            <person name="Yuan T.T."/>
            <person name="Jiang B.G."/>
            <person name="Yang W.F."/>
            <person name="Lam T.T."/>
            <person name="Chang Q.C."/>
            <person name="Ding S.J."/>
            <person name="Wang X.J."/>
            <person name="Zhu J.G."/>
            <person name="Ruan X.D."/>
            <person name="Zhao L."/>
            <person name="Wei J.T."/>
            <person name="Ye R.Z."/>
            <person name="Que T.C."/>
            <person name="Du C.H."/>
            <person name="Zhou Y.H."/>
            <person name="Cheng J.X."/>
            <person name="Dai P.F."/>
            <person name="Guo W.B."/>
            <person name="Han X.H."/>
            <person name="Huang E.J."/>
            <person name="Li L.F."/>
            <person name="Wei W."/>
            <person name="Gao Y.C."/>
            <person name="Liu J.Z."/>
            <person name="Shao H.Z."/>
            <person name="Wang X."/>
            <person name="Wang C.C."/>
            <person name="Yang T.C."/>
            <person name="Huo Q.B."/>
            <person name="Li W."/>
            <person name="Chen H.Y."/>
            <person name="Chen S.E."/>
            <person name="Zhou L.G."/>
            <person name="Ni X.B."/>
            <person name="Tian J.H."/>
            <person name="Sheng Y."/>
            <person name="Liu T."/>
            <person name="Pan Y.S."/>
            <person name="Xia L.Y."/>
            <person name="Li J."/>
            <person name="Zhao F."/>
            <person name="Cao W.C."/>
        </authorList>
    </citation>
    <scope>NUCLEOTIDE SEQUENCE</scope>
    <source>
        <strain evidence="2">Rmic-2018</strain>
    </source>
</reference>
<dbReference type="AlphaFoldDB" id="A0A9J6E0B2"/>
<evidence type="ECO:0000313" key="3">
    <source>
        <dbReference type="Proteomes" id="UP000821866"/>
    </source>
</evidence>
<reference evidence="2" key="2">
    <citation type="submission" date="2021-09" db="EMBL/GenBank/DDBJ databases">
        <authorList>
            <person name="Jia N."/>
            <person name="Wang J."/>
            <person name="Shi W."/>
            <person name="Du L."/>
            <person name="Sun Y."/>
            <person name="Zhan W."/>
            <person name="Jiang J."/>
            <person name="Wang Q."/>
            <person name="Zhang B."/>
            <person name="Ji P."/>
            <person name="Sakyi L.B."/>
            <person name="Cui X."/>
            <person name="Yuan T."/>
            <person name="Jiang B."/>
            <person name="Yang W."/>
            <person name="Lam T.T.-Y."/>
            <person name="Chang Q."/>
            <person name="Ding S."/>
            <person name="Wang X."/>
            <person name="Zhu J."/>
            <person name="Ruan X."/>
            <person name="Zhao L."/>
            <person name="Wei J."/>
            <person name="Que T."/>
            <person name="Du C."/>
            <person name="Cheng J."/>
            <person name="Dai P."/>
            <person name="Han X."/>
            <person name="Huang E."/>
            <person name="Gao Y."/>
            <person name="Liu J."/>
            <person name="Shao H."/>
            <person name="Ye R."/>
            <person name="Li L."/>
            <person name="Wei W."/>
            <person name="Wang X."/>
            <person name="Wang C."/>
            <person name="Huo Q."/>
            <person name="Li W."/>
            <person name="Guo W."/>
            <person name="Chen H."/>
            <person name="Chen S."/>
            <person name="Zhou L."/>
            <person name="Zhou L."/>
            <person name="Ni X."/>
            <person name="Tian J."/>
            <person name="Zhou Y."/>
            <person name="Sheng Y."/>
            <person name="Liu T."/>
            <person name="Pan Y."/>
            <person name="Xia L."/>
            <person name="Li J."/>
            <person name="Zhao F."/>
            <person name="Cao W."/>
        </authorList>
    </citation>
    <scope>NUCLEOTIDE SEQUENCE</scope>
    <source>
        <strain evidence="2">Rmic-2018</strain>
        <tissue evidence="2">Larvae</tissue>
    </source>
</reference>
<feature type="region of interest" description="Disordered" evidence="1">
    <location>
        <begin position="1"/>
        <end position="36"/>
    </location>
</feature>
<dbReference type="EMBL" id="JABSTU010000006">
    <property type="protein sequence ID" value="KAH8027726.1"/>
    <property type="molecule type" value="Genomic_DNA"/>
</dbReference>
<feature type="region of interest" description="Disordered" evidence="1">
    <location>
        <begin position="48"/>
        <end position="157"/>
    </location>
</feature>
<proteinExistence type="predicted"/>
<feature type="compositionally biased region" description="Low complexity" evidence="1">
    <location>
        <begin position="1"/>
        <end position="19"/>
    </location>
</feature>
<protein>
    <submittedName>
        <fullName evidence="2">Uncharacterized protein</fullName>
    </submittedName>
</protein>
<evidence type="ECO:0000313" key="2">
    <source>
        <dbReference type="EMBL" id="KAH8027726.1"/>
    </source>
</evidence>
<comment type="caution">
    <text evidence="2">The sequence shown here is derived from an EMBL/GenBank/DDBJ whole genome shotgun (WGS) entry which is preliminary data.</text>
</comment>
<gene>
    <name evidence="2" type="ORF">HPB51_007508</name>
</gene>
<feature type="compositionally biased region" description="Low complexity" evidence="1">
    <location>
        <begin position="255"/>
        <end position="266"/>
    </location>
</feature>
<name>A0A9J6E0B2_RHIMP</name>